<dbReference type="Gene3D" id="3.20.20.80">
    <property type="entry name" value="Glycosidases"/>
    <property type="match status" value="1"/>
</dbReference>
<feature type="compositionally biased region" description="Gly residues" evidence="1">
    <location>
        <begin position="28"/>
        <end position="37"/>
    </location>
</feature>
<feature type="region of interest" description="Disordered" evidence="1">
    <location>
        <begin position="26"/>
        <end position="52"/>
    </location>
</feature>
<gene>
    <name evidence="2" type="ORF">GCM10025883_36360</name>
</gene>
<protein>
    <submittedName>
        <fullName evidence="2">Uncharacterized protein</fullName>
    </submittedName>
</protein>
<keyword evidence="3" id="KW-1185">Reference proteome</keyword>
<dbReference type="EMBL" id="BSUO01000001">
    <property type="protein sequence ID" value="GMA41591.1"/>
    <property type="molecule type" value="Genomic_DNA"/>
</dbReference>
<dbReference type="SUPFAM" id="SSF51445">
    <property type="entry name" value="(Trans)glycosidases"/>
    <property type="match status" value="1"/>
</dbReference>
<reference evidence="3" key="1">
    <citation type="journal article" date="2019" name="Int. J. Syst. Evol. Microbiol.">
        <title>The Global Catalogue of Microorganisms (GCM) 10K type strain sequencing project: providing services to taxonomists for standard genome sequencing and annotation.</title>
        <authorList>
            <consortium name="The Broad Institute Genomics Platform"/>
            <consortium name="The Broad Institute Genome Sequencing Center for Infectious Disease"/>
            <person name="Wu L."/>
            <person name="Ma J."/>
        </authorList>
    </citation>
    <scope>NUCLEOTIDE SEQUENCE [LARGE SCALE GENOMIC DNA]</scope>
    <source>
        <strain evidence="3">NBRC 113072</strain>
    </source>
</reference>
<proteinExistence type="predicted"/>
<evidence type="ECO:0000313" key="3">
    <source>
        <dbReference type="Proteomes" id="UP001157126"/>
    </source>
</evidence>
<comment type="caution">
    <text evidence="2">The sequence shown here is derived from an EMBL/GenBank/DDBJ whole genome shotgun (WGS) entry which is preliminary data.</text>
</comment>
<dbReference type="Proteomes" id="UP001157126">
    <property type="component" value="Unassembled WGS sequence"/>
</dbReference>
<evidence type="ECO:0000313" key="2">
    <source>
        <dbReference type="EMBL" id="GMA41591.1"/>
    </source>
</evidence>
<accession>A0ABQ6IVE5</accession>
<sequence>MGTGFDVTRRAVLFGSLGGVLAACSSPGGSGGQGGEKGAPVDRSPSPQEHGGLRCLARQDSTTLRLHTTAGDVTFWAGVNLGSTTPGHSPGELAVTREDYRRWFSMMGQLGVQVLRIYTIHPPHMYEELKAYNEAHRSAPLYLVHGIYLPDESYIESHDLFSRASTEAMVAEVRDASAAVHGTLRRSEMRGRASGTWTADVSPWTAAWIVGVEWDPEAGSASDAKNADAPAHAGTYFSSHPEATPTERWIAARMDELAALEAAAGLSVPIAHANWPTADPLKHPQEPLANEDMLGVDANHVVPSDRWPGGTFASYHAYPYYPDFQMLQPSYVEAEDPYRAYLLDLARHHGSMPLMVSEFGVPSSLGSAHRGSLERDQGHHSEQDAMRMNAEMLRMFADAGLAGGLVFEWLDEWFKFTWNTVPRHAPVDGERRALWHDPFTNEQFFGLVAHDPKPVGRRVPYEGDGAVRSIAVDHDASWLHLDIDLAATPSSPVSVGFSILPEGGIRMPDGGGQARYDVAVTLDPGARQAACLIRGALDPVRLDGLPASAVPRPDANGWVLQRLTLNRPYTVPGTGQDRPAEFLEVGRLIEGDWSDPGNTLATWQLVAGDAGNAVFRLRLPWSMLGFADPSSRTVVVPTPAGAAPTGDAKLQDTPVGVVVEGIDMAVFVPGHDPVTAPIRWEGWQDATYTERLKAGVDVLSQALRDTAG</sequence>
<name>A0ABQ6IVE5_9MICO</name>
<evidence type="ECO:0000256" key="1">
    <source>
        <dbReference type="SAM" id="MobiDB-lite"/>
    </source>
</evidence>
<dbReference type="InterPro" id="IPR017853">
    <property type="entry name" value="GH"/>
</dbReference>
<organism evidence="2 3">
    <name type="scientific">Mobilicoccus caccae</name>
    <dbReference type="NCBI Taxonomy" id="1859295"/>
    <lineage>
        <taxon>Bacteria</taxon>
        <taxon>Bacillati</taxon>
        <taxon>Actinomycetota</taxon>
        <taxon>Actinomycetes</taxon>
        <taxon>Micrococcales</taxon>
        <taxon>Dermatophilaceae</taxon>
        <taxon>Mobilicoccus</taxon>
    </lineage>
</organism>